<comment type="caution">
    <text evidence="1">The sequence shown here is derived from an EMBL/GenBank/DDBJ whole genome shotgun (WGS) entry which is preliminary data.</text>
</comment>
<evidence type="ECO:0000313" key="1">
    <source>
        <dbReference type="EMBL" id="KDR53412.1"/>
    </source>
</evidence>
<dbReference type="HOGENOM" id="CLU_205307_0_0_10"/>
<accession>A0A069QL58</accession>
<dbReference type="Proteomes" id="UP000027442">
    <property type="component" value="Unassembled WGS sequence"/>
</dbReference>
<evidence type="ECO:0000313" key="2">
    <source>
        <dbReference type="Proteomes" id="UP000027442"/>
    </source>
</evidence>
<protein>
    <submittedName>
        <fullName evidence="1">Uncharacterized protein</fullName>
    </submittedName>
</protein>
<dbReference type="AlphaFoldDB" id="A0A069QL58"/>
<organism evidence="1 2">
    <name type="scientific">Hoylesella loescheii DSM 19665 = JCM 12249 = ATCC 15930</name>
    <dbReference type="NCBI Taxonomy" id="1122985"/>
    <lineage>
        <taxon>Bacteria</taxon>
        <taxon>Pseudomonadati</taxon>
        <taxon>Bacteroidota</taxon>
        <taxon>Bacteroidia</taxon>
        <taxon>Bacteroidales</taxon>
        <taxon>Prevotellaceae</taxon>
        <taxon>Hoylesella</taxon>
    </lineage>
</organism>
<proteinExistence type="predicted"/>
<name>A0A069QL58_HOYLO</name>
<sequence length="45" mass="5371">MANWRVRNKKPCPLNKIGQVKKWLSRQLVLGDRRHNDCVLSRTRV</sequence>
<gene>
    <name evidence="1" type="ORF">HMPREF1991_00532</name>
</gene>
<dbReference type="EMBL" id="JNGW01000016">
    <property type="protein sequence ID" value="KDR53412.1"/>
    <property type="molecule type" value="Genomic_DNA"/>
</dbReference>
<keyword evidence="2" id="KW-1185">Reference proteome</keyword>
<reference evidence="1 2" key="1">
    <citation type="submission" date="2013-08" db="EMBL/GenBank/DDBJ databases">
        <authorList>
            <person name="Weinstock G."/>
            <person name="Sodergren E."/>
            <person name="Wylie T."/>
            <person name="Fulton L."/>
            <person name="Fulton R."/>
            <person name="Fronick C."/>
            <person name="O'Laughlin M."/>
            <person name="Godfrey J."/>
            <person name="Miner T."/>
            <person name="Herter B."/>
            <person name="Appelbaum E."/>
            <person name="Cordes M."/>
            <person name="Lek S."/>
            <person name="Wollam A."/>
            <person name="Pepin K.H."/>
            <person name="Palsikar V.B."/>
            <person name="Mitreva M."/>
            <person name="Wilson R.K."/>
        </authorList>
    </citation>
    <scope>NUCLEOTIDE SEQUENCE [LARGE SCALE GENOMIC DNA]</scope>
    <source>
        <strain evidence="1 2">ATCC 15930</strain>
    </source>
</reference>
<dbReference type="PATRIC" id="fig|1122985.7.peg.554"/>